<feature type="binding site" evidence="1">
    <location>
        <position position="304"/>
    </location>
    <ligand>
        <name>Fe cation</name>
        <dbReference type="ChEBI" id="CHEBI:24875"/>
    </ligand>
</feature>
<feature type="transmembrane region" description="Helical" evidence="1">
    <location>
        <begin position="282"/>
        <end position="302"/>
    </location>
</feature>
<keyword evidence="1" id="KW-0560">Oxidoreductase</keyword>
<dbReference type="NCBIfam" id="TIGR03753">
    <property type="entry name" value="blh_monoox"/>
    <property type="match status" value="1"/>
</dbReference>
<proteinExistence type="inferred from homology"/>
<comment type="catalytic activity">
    <reaction evidence="1">
        <text>all-trans-beta-carotene + O2 = 2 all-trans-retinal</text>
        <dbReference type="Rhea" id="RHEA:32887"/>
        <dbReference type="ChEBI" id="CHEBI:15379"/>
        <dbReference type="ChEBI" id="CHEBI:17579"/>
        <dbReference type="ChEBI" id="CHEBI:17898"/>
        <dbReference type="EC" id="1.13.11.63"/>
    </reaction>
</comment>
<dbReference type="GO" id="GO:0016121">
    <property type="term" value="P:carotene catabolic process"/>
    <property type="evidence" value="ECO:0007669"/>
    <property type="project" value="UniProtKB-UniRule"/>
</dbReference>
<protein>
    <recommendedName>
        <fullName evidence="1">Probable beta-carotene 15,15'-dioxygenase</fullName>
        <ecNumber evidence="1">1.13.11.63</ecNumber>
    </recommendedName>
</protein>
<evidence type="ECO:0000256" key="1">
    <source>
        <dbReference type="HAMAP-Rule" id="MF_02093"/>
    </source>
</evidence>
<organism evidence="3 4">
    <name type="scientific">Halobium salinum</name>
    <dbReference type="NCBI Taxonomy" id="1364940"/>
    <lineage>
        <taxon>Archaea</taxon>
        <taxon>Methanobacteriati</taxon>
        <taxon>Methanobacteriota</taxon>
        <taxon>Stenosarchaea group</taxon>
        <taxon>Halobacteria</taxon>
        <taxon>Halobacteriales</taxon>
        <taxon>Haloferacaceae</taxon>
        <taxon>Halobium</taxon>
    </lineage>
</organism>
<feature type="binding site" evidence="1">
    <location>
        <position position="102"/>
    </location>
    <ligand>
        <name>Fe cation</name>
        <dbReference type="ChEBI" id="CHEBI:24875"/>
    </ligand>
</feature>
<name>A0ABD5PE35_9EURY</name>
<keyword evidence="1" id="KW-1003">Cell membrane</keyword>
<feature type="transmembrane region" description="Helical" evidence="1">
    <location>
        <begin position="86"/>
        <end position="109"/>
    </location>
</feature>
<gene>
    <name evidence="3" type="ORF">ACFO0N_14480</name>
</gene>
<evidence type="ECO:0000313" key="3">
    <source>
        <dbReference type="EMBL" id="MFC4359150.1"/>
    </source>
</evidence>
<keyword evidence="1" id="KW-0472">Membrane</keyword>
<feature type="binding site" evidence="1">
    <location>
        <position position="308"/>
    </location>
    <ligand>
        <name>Fe cation</name>
        <dbReference type="ChEBI" id="CHEBI:24875"/>
    </ligand>
</feature>
<feature type="binding site" evidence="1">
    <location>
        <position position="158"/>
    </location>
    <ligand>
        <name>Fe cation</name>
        <dbReference type="ChEBI" id="CHEBI:24875"/>
    </ligand>
</feature>
<dbReference type="GO" id="GO:0005506">
    <property type="term" value="F:iron ion binding"/>
    <property type="evidence" value="ECO:0007669"/>
    <property type="project" value="UniProtKB-UniRule"/>
</dbReference>
<accession>A0ABD5PE35</accession>
<comment type="function">
    <text evidence="1">Catalyzes the cleavage of beta-carotene at its central double bond (15,15') to yield two molecules of all-trans-retinal.</text>
</comment>
<keyword evidence="1" id="KW-0479">Metal-binding</keyword>
<feature type="transmembrane region" description="Helical" evidence="1">
    <location>
        <begin position="243"/>
        <end position="262"/>
    </location>
</feature>
<dbReference type="HAMAP" id="MF_02093">
    <property type="entry name" value="Beta_carotene_diox"/>
    <property type="match status" value="1"/>
</dbReference>
<dbReference type="Pfam" id="PF15461">
    <property type="entry name" value="BCD"/>
    <property type="match status" value="1"/>
</dbReference>
<feature type="transmembrane region" description="Helical" evidence="1">
    <location>
        <begin position="369"/>
        <end position="391"/>
    </location>
</feature>
<feature type="transmembrane region" description="Helical" evidence="1">
    <location>
        <begin position="339"/>
        <end position="357"/>
    </location>
</feature>
<keyword evidence="1" id="KW-1133">Transmembrane helix</keyword>
<dbReference type="EMBL" id="JBHSDS010000008">
    <property type="protein sequence ID" value="MFC4359150.1"/>
    <property type="molecule type" value="Genomic_DNA"/>
</dbReference>
<feature type="compositionally biased region" description="Low complexity" evidence="2">
    <location>
        <begin position="37"/>
        <end position="47"/>
    </location>
</feature>
<dbReference type="GO" id="GO:0010436">
    <property type="term" value="F:carotenoid dioxygenase activity"/>
    <property type="evidence" value="ECO:0007669"/>
    <property type="project" value="UniProtKB-UniRule"/>
</dbReference>
<keyword evidence="1" id="KW-0408">Iron</keyword>
<comment type="similarity">
    <text evidence="1">Belongs to the Brp/Blh beta-carotene diooxygenase family.</text>
</comment>
<dbReference type="Proteomes" id="UP001595921">
    <property type="component" value="Unassembled WGS sequence"/>
</dbReference>
<comment type="subcellular location">
    <subcellularLocation>
        <location evidence="1">Cell membrane</location>
        <topology evidence="1">Multi-pass membrane protein</topology>
    </subcellularLocation>
</comment>
<feature type="compositionally biased region" description="Basic and acidic residues" evidence="2">
    <location>
        <begin position="1"/>
        <end position="34"/>
    </location>
</feature>
<comment type="cofactor">
    <cofactor evidence="1">
        <name>Fe(2+)</name>
        <dbReference type="ChEBI" id="CHEBI:29033"/>
    </cofactor>
</comment>
<feature type="region of interest" description="Disordered" evidence="2">
    <location>
        <begin position="1"/>
        <end position="47"/>
    </location>
</feature>
<feature type="transmembrane region" description="Helical" evidence="1">
    <location>
        <begin position="207"/>
        <end position="231"/>
    </location>
</feature>
<dbReference type="EC" id="1.13.11.63" evidence="1"/>
<dbReference type="GO" id="GO:0005886">
    <property type="term" value="C:plasma membrane"/>
    <property type="evidence" value="ECO:0007669"/>
    <property type="project" value="UniProtKB-SubCell"/>
</dbReference>
<evidence type="ECO:0000256" key="2">
    <source>
        <dbReference type="SAM" id="MobiDB-lite"/>
    </source>
</evidence>
<dbReference type="GO" id="GO:0003834">
    <property type="term" value="F:beta-carotene 15,15'-dioxygenase activity"/>
    <property type="evidence" value="ECO:0007669"/>
    <property type="project" value="UniProtKB-EC"/>
</dbReference>
<reference evidence="3 4" key="1">
    <citation type="journal article" date="2019" name="Int. J. Syst. Evol. Microbiol.">
        <title>The Global Catalogue of Microorganisms (GCM) 10K type strain sequencing project: providing services to taxonomists for standard genome sequencing and annotation.</title>
        <authorList>
            <consortium name="The Broad Institute Genomics Platform"/>
            <consortium name="The Broad Institute Genome Sequencing Center for Infectious Disease"/>
            <person name="Wu L."/>
            <person name="Ma J."/>
        </authorList>
    </citation>
    <scope>NUCLEOTIDE SEQUENCE [LARGE SCALE GENOMIC DNA]</scope>
    <source>
        <strain evidence="3 4">CGMCC 1.12553</strain>
    </source>
</reference>
<keyword evidence="1" id="KW-0812">Transmembrane</keyword>
<dbReference type="RefSeq" id="WP_267622969.1">
    <property type="nucleotide sequence ID" value="NZ_JAODIW010000006.1"/>
</dbReference>
<keyword evidence="4" id="KW-1185">Reference proteome</keyword>
<comment type="caution">
    <text evidence="3">The sequence shown here is derived from an EMBL/GenBank/DDBJ whole genome shotgun (WGS) entry which is preliminary data.</text>
</comment>
<dbReference type="AlphaFoldDB" id="A0ABD5PE35"/>
<keyword evidence="1" id="KW-0223">Dioxygenase</keyword>
<dbReference type="InterPro" id="IPR022270">
    <property type="entry name" value="Blh_diox"/>
</dbReference>
<feature type="transmembrane region" description="Helical" evidence="1">
    <location>
        <begin position="61"/>
        <end position="80"/>
    </location>
</feature>
<evidence type="ECO:0000313" key="4">
    <source>
        <dbReference type="Proteomes" id="UP001595921"/>
    </source>
</evidence>
<sequence length="397" mass="41224">MTPEHPERSETDSPLRGRNDRLREVVDATEKSDGTETTAVASDVASPSPSRAARRTVLRRTVLPVLVVLGAAALASAAGVTPPATVGYALVLVSVVVLGLPHGAVDHLVVARLAGISTRRALAAVSALYLVLGGAYLAAWYLTPAAAFAFFVLLTWLHWGLGDLYATTDLVGGAHLRSRPQRALAAAVRGALPMLVPLVAHPAEFRAVAALVVGVFAPSAAVTATVGSGLGPLSVVFDPTVRLGVAVGLGVALLVALLLGYVRAPESPWRGSWAVDAGETLLLVAFFAAVPPVLAIGLYFPLWHSLRHVLRTATLDRESTAGLERGAVTPALRRFARDAAPLTLGALLLFAGLFVVAPSPTTDLGGVLALYLVLLAVLTLPHAVVACWADLRQGVWG</sequence>